<dbReference type="InterPro" id="IPR036259">
    <property type="entry name" value="MFS_trans_sf"/>
</dbReference>
<name>A0ABP7QA89_9SPHI</name>
<feature type="transmembrane region" description="Helical" evidence="6">
    <location>
        <begin position="61"/>
        <end position="80"/>
    </location>
</feature>
<feature type="transmembrane region" description="Helical" evidence="6">
    <location>
        <begin position="117"/>
        <end position="136"/>
    </location>
</feature>
<keyword evidence="4 6" id="KW-1133">Transmembrane helix</keyword>
<accession>A0ABP7QA89</accession>
<evidence type="ECO:0000256" key="2">
    <source>
        <dbReference type="ARBA" id="ARBA00022448"/>
    </source>
</evidence>
<reference evidence="8" key="1">
    <citation type="journal article" date="2019" name="Int. J. Syst. Evol. Microbiol.">
        <title>The Global Catalogue of Microorganisms (GCM) 10K type strain sequencing project: providing services to taxonomists for standard genome sequencing and annotation.</title>
        <authorList>
            <consortium name="The Broad Institute Genomics Platform"/>
            <consortium name="The Broad Institute Genome Sequencing Center for Infectious Disease"/>
            <person name="Wu L."/>
            <person name="Ma J."/>
        </authorList>
    </citation>
    <scope>NUCLEOTIDE SEQUENCE [LARGE SCALE GENOMIC DNA]</scope>
    <source>
        <strain evidence="8">JCM 17338</strain>
    </source>
</reference>
<dbReference type="PANTHER" id="PTHR23519:SF1">
    <property type="entry name" value="AUTOPHAGY-RELATED PROTEIN 22"/>
    <property type="match status" value="1"/>
</dbReference>
<feature type="transmembrane region" description="Helical" evidence="6">
    <location>
        <begin position="252"/>
        <end position="273"/>
    </location>
</feature>
<protein>
    <submittedName>
        <fullName evidence="7">MFS transporter</fullName>
    </submittedName>
</protein>
<feature type="transmembrane region" description="Helical" evidence="6">
    <location>
        <begin position="408"/>
        <end position="425"/>
    </location>
</feature>
<evidence type="ECO:0000256" key="5">
    <source>
        <dbReference type="ARBA" id="ARBA00023136"/>
    </source>
</evidence>
<feature type="transmembrane region" description="Helical" evidence="6">
    <location>
        <begin position="339"/>
        <end position="356"/>
    </location>
</feature>
<evidence type="ECO:0000256" key="4">
    <source>
        <dbReference type="ARBA" id="ARBA00022989"/>
    </source>
</evidence>
<feature type="transmembrane region" description="Helical" evidence="6">
    <location>
        <begin position="21"/>
        <end position="41"/>
    </location>
</feature>
<dbReference type="InterPro" id="IPR050495">
    <property type="entry name" value="ATG22/LtaA_families"/>
</dbReference>
<keyword evidence="5 6" id="KW-0472">Membrane</keyword>
<dbReference type="SUPFAM" id="SSF103473">
    <property type="entry name" value="MFS general substrate transporter"/>
    <property type="match status" value="1"/>
</dbReference>
<dbReference type="RefSeq" id="WP_344768968.1">
    <property type="nucleotide sequence ID" value="NZ_BAABAK010000018.1"/>
</dbReference>
<proteinExistence type="predicted"/>
<dbReference type="Proteomes" id="UP001501081">
    <property type="component" value="Unassembled WGS sequence"/>
</dbReference>
<feature type="transmembrane region" description="Helical" evidence="6">
    <location>
        <begin position="189"/>
        <end position="209"/>
    </location>
</feature>
<organism evidence="7 8">
    <name type="scientific">Pedobacter ginsengiterrae</name>
    <dbReference type="NCBI Taxonomy" id="871696"/>
    <lineage>
        <taxon>Bacteria</taxon>
        <taxon>Pseudomonadati</taxon>
        <taxon>Bacteroidota</taxon>
        <taxon>Sphingobacteriia</taxon>
        <taxon>Sphingobacteriales</taxon>
        <taxon>Sphingobacteriaceae</taxon>
        <taxon>Pedobacter</taxon>
    </lineage>
</organism>
<dbReference type="InterPro" id="IPR024671">
    <property type="entry name" value="Atg22-like"/>
</dbReference>
<keyword evidence="2" id="KW-0813">Transport</keyword>
<dbReference type="PANTHER" id="PTHR23519">
    <property type="entry name" value="AUTOPHAGY-RELATED PROTEIN 22"/>
    <property type="match status" value="1"/>
</dbReference>
<sequence length="436" mass="47829">MIEKDNKKTIRSWAFFDWANSAYNLVITSTIFPVYYVAITTTKEHGDEVTFFGKTFINTVLSNYALALAYLVMVVLLPLLSSYADAKGKKKFFMQLFTYVGSIACMGLFFFDLAHLELGIICFVLAAMGYVGGVMFNNSYLPIIASVDKQDKVSAQGFGYGYIGSVILQLVCFVFVLKPGLFGIAEKSALPAQISFLLVGIWWLAFAQIPFKVLPRDKPSAGSSGKGIIKSSFGEFVKVWNQLKLMKFLKTYLIAFFAYSMGVQTIMLAAAGFGAKVLKLESGSLIAVILIIQLVAILGAWLMSLLAKKVGNINVLSGVVVVWITCCVLAYFITNSTQFYALAAVVGLIMGGIQSLSRSTYSKHIPENTTDTASFFSFYDATEKLAIVLGLFSFALIEGITHDMRKSIIALASFFVIGLVFLLILKKIESKEAVKL</sequence>
<feature type="transmembrane region" description="Helical" evidence="6">
    <location>
        <begin position="92"/>
        <end position="111"/>
    </location>
</feature>
<dbReference type="Pfam" id="PF11700">
    <property type="entry name" value="ATG22"/>
    <property type="match status" value="1"/>
</dbReference>
<evidence type="ECO:0000313" key="7">
    <source>
        <dbReference type="EMBL" id="GAA3979120.1"/>
    </source>
</evidence>
<evidence type="ECO:0000256" key="1">
    <source>
        <dbReference type="ARBA" id="ARBA00004127"/>
    </source>
</evidence>
<keyword evidence="8" id="KW-1185">Reference proteome</keyword>
<keyword evidence="3 6" id="KW-0812">Transmembrane</keyword>
<feature type="transmembrane region" description="Helical" evidence="6">
    <location>
        <begin position="385"/>
        <end position="402"/>
    </location>
</feature>
<evidence type="ECO:0000256" key="3">
    <source>
        <dbReference type="ARBA" id="ARBA00022692"/>
    </source>
</evidence>
<comment type="caution">
    <text evidence="7">The sequence shown here is derived from an EMBL/GenBank/DDBJ whole genome shotgun (WGS) entry which is preliminary data.</text>
</comment>
<evidence type="ECO:0000313" key="8">
    <source>
        <dbReference type="Proteomes" id="UP001501081"/>
    </source>
</evidence>
<feature type="transmembrane region" description="Helical" evidence="6">
    <location>
        <begin position="313"/>
        <end position="333"/>
    </location>
</feature>
<dbReference type="Gene3D" id="1.20.1250.20">
    <property type="entry name" value="MFS general substrate transporter like domains"/>
    <property type="match status" value="1"/>
</dbReference>
<gene>
    <name evidence="7" type="ORF">GCM10022246_34010</name>
</gene>
<evidence type="ECO:0000256" key="6">
    <source>
        <dbReference type="SAM" id="Phobius"/>
    </source>
</evidence>
<dbReference type="EMBL" id="BAABAK010000018">
    <property type="protein sequence ID" value="GAA3979120.1"/>
    <property type="molecule type" value="Genomic_DNA"/>
</dbReference>
<feature type="transmembrane region" description="Helical" evidence="6">
    <location>
        <begin position="285"/>
        <end position="306"/>
    </location>
</feature>
<comment type="subcellular location">
    <subcellularLocation>
        <location evidence="1">Endomembrane system</location>
        <topology evidence="1">Multi-pass membrane protein</topology>
    </subcellularLocation>
</comment>
<feature type="transmembrane region" description="Helical" evidence="6">
    <location>
        <begin position="157"/>
        <end position="177"/>
    </location>
</feature>